<feature type="transmembrane region" description="Helical" evidence="1">
    <location>
        <begin position="89"/>
        <end position="110"/>
    </location>
</feature>
<evidence type="ECO:0000256" key="2">
    <source>
        <dbReference type="SAM" id="SignalP"/>
    </source>
</evidence>
<dbReference type="Proteomes" id="UP001283361">
    <property type="component" value="Unassembled WGS sequence"/>
</dbReference>
<dbReference type="EMBL" id="JAWDGP010001078">
    <property type="protein sequence ID" value="KAK3795093.1"/>
    <property type="molecule type" value="Genomic_DNA"/>
</dbReference>
<keyword evidence="1" id="KW-1133">Transmembrane helix</keyword>
<gene>
    <name evidence="3" type="ORF">RRG08_028295</name>
</gene>
<proteinExistence type="predicted"/>
<feature type="transmembrane region" description="Helical" evidence="1">
    <location>
        <begin position="49"/>
        <end position="68"/>
    </location>
</feature>
<reference evidence="3" key="1">
    <citation type="journal article" date="2023" name="G3 (Bethesda)">
        <title>A reference genome for the long-term kleptoplast-retaining sea slug Elysia crispata morphotype clarki.</title>
        <authorList>
            <person name="Eastman K.E."/>
            <person name="Pendleton A.L."/>
            <person name="Shaikh M.A."/>
            <person name="Suttiyut T."/>
            <person name="Ogas R."/>
            <person name="Tomko P."/>
            <person name="Gavelis G."/>
            <person name="Widhalm J.R."/>
            <person name="Wisecaver J.H."/>
        </authorList>
    </citation>
    <scope>NUCLEOTIDE SEQUENCE</scope>
    <source>
        <strain evidence="3">ECLA1</strain>
    </source>
</reference>
<sequence>MKSPIGLPSLLLPFLILIHIRPTNAQKSEQVAPKAVDKKPDEEVWVDLRPAAAIAQIFTFIALMIYVFNILSQCMCETFRPLFFRQLAYIFQTIRMFLLMAALLPCLLHGQVRSVSPNLTDGYFAASVLLALLGNILVAIGIRKFFECNRESLLCLWRWLPFTQQSVIRNPLAGRVVPALGRAATHRPCVARNHDPGGRERIGNVQILVAQYPNRNAANPVVTVYLIIDELDHG</sequence>
<keyword evidence="1" id="KW-0812">Transmembrane</keyword>
<feature type="signal peptide" evidence="2">
    <location>
        <begin position="1"/>
        <end position="25"/>
    </location>
</feature>
<evidence type="ECO:0000256" key="1">
    <source>
        <dbReference type="SAM" id="Phobius"/>
    </source>
</evidence>
<comment type="caution">
    <text evidence="3">The sequence shown here is derived from an EMBL/GenBank/DDBJ whole genome shotgun (WGS) entry which is preliminary data.</text>
</comment>
<keyword evidence="4" id="KW-1185">Reference proteome</keyword>
<feature type="transmembrane region" description="Helical" evidence="1">
    <location>
        <begin position="122"/>
        <end position="142"/>
    </location>
</feature>
<accession>A0AAE1AWB2</accession>
<feature type="chain" id="PRO_5041991161" evidence="2">
    <location>
        <begin position="26"/>
        <end position="234"/>
    </location>
</feature>
<keyword evidence="2" id="KW-0732">Signal</keyword>
<evidence type="ECO:0000313" key="4">
    <source>
        <dbReference type="Proteomes" id="UP001283361"/>
    </source>
</evidence>
<name>A0AAE1AWB2_9GAST</name>
<evidence type="ECO:0000313" key="3">
    <source>
        <dbReference type="EMBL" id="KAK3795093.1"/>
    </source>
</evidence>
<organism evidence="3 4">
    <name type="scientific">Elysia crispata</name>
    <name type="common">lettuce slug</name>
    <dbReference type="NCBI Taxonomy" id="231223"/>
    <lineage>
        <taxon>Eukaryota</taxon>
        <taxon>Metazoa</taxon>
        <taxon>Spiralia</taxon>
        <taxon>Lophotrochozoa</taxon>
        <taxon>Mollusca</taxon>
        <taxon>Gastropoda</taxon>
        <taxon>Heterobranchia</taxon>
        <taxon>Euthyneura</taxon>
        <taxon>Panpulmonata</taxon>
        <taxon>Sacoglossa</taxon>
        <taxon>Placobranchoidea</taxon>
        <taxon>Plakobranchidae</taxon>
        <taxon>Elysia</taxon>
    </lineage>
</organism>
<dbReference type="AlphaFoldDB" id="A0AAE1AWB2"/>
<protein>
    <submittedName>
        <fullName evidence="3">Uncharacterized protein</fullName>
    </submittedName>
</protein>
<keyword evidence="1" id="KW-0472">Membrane</keyword>